<keyword evidence="2" id="KW-0732">Signal</keyword>
<dbReference type="Proteomes" id="UP001265746">
    <property type="component" value="Unassembled WGS sequence"/>
</dbReference>
<dbReference type="InterPro" id="IPR018535">
    <property type="entry name" value="DUF1996"/>
</dbReference>
<gene>
    <name evidence="4" type="ORF">N8I77_009530</name>
</gene>
<keyword evidence="5" id="KW-1185">Reference proteome</keyword>
<proteinExistence type="predicted"/>
<evidence type="ECO:0000256" key="1">
    <source>
        <dbReference type="SAM" id="MobiDB-lite"/>
    </source>
</evidence>
<feature type="signal peptide" evidence="2">
    <location>
        <begin position="1"/>
        <end position="22"/>
    </location>
</feature>
<dbReference type="AlphaFoldDB" id="A0AAD9SB87"/>
<feature type="compositionally biased region" description="Basic residues" evidence="1">
    <location>
        <begin position="483"/>
        <end position="501"/>
    </location>
</feature>
<sequence length="501" mass="53662">MNSKQLLSLGATVALFGGQASAFWRMECRGVSGQARIDPLVNPGVAADHIHEIFGSGGFSETTDYASLVGANCTSCGATEDKSAYWTPIPYFKDASTGEYEAVADVGGMLAYYFLNGDDIKAFPQGFRMIAGDTNRRNYSVGDGDYQAPDPDKSSWKALNQVGQADLAQRALGFNCLDYSKAAEGSLYRHFLPSKDYIDSNCPDGIRFELMFPSCWDGKNLDSDNHKDHVAYPDLVMNGDCPSDFPVRLPGLFYETIWDMHSFSDRDGIFVMSNGDPYGFGYHGDFIMGWEENDSFTLQDAVDTCTASSGRIQDCPLFTIQDQATQQECKIDLPGALLKEDTAGPLSSLPGDVPIFWGPGPASAASSETIVPTSIVMPTLTYSAGSTASVNGSFLPGNAFKAASTGTATPMAEAVKGAAIVTPAISSAPAGETAIPTATSYVTTTLADGTVMVNEIVYEEVIDYVTTATTTTVFVDPTEAPAARRRSAHAHNRRHVHGRVH</sequence>
<feature type="region of interest" description="Disordered" evidence="1">
    <location>
        <begin position="480"/>
        <end position="501"/>
    </location>
</feature>
<evidence type="ECO:0000313" key="5">
    <source>
        <dbReference type="Proteomes" id="UP001265746"/>
    </source>
</evidence>
<name>A0AAD9SB87_PHOAM</name>
<evidence type="ECO:0000313" key="4">
    <source>
        <dbReference type="EMBL" id="KAK2603045.1"/>
    </source>
</evidence>
<reference evidence="4" key="1">
    <citation type="submission" date="2023-06" db="EMBL/GenBank/DDBJ databases">
        <authorList>
            <person name="Noh H."/>
        </authorList>
    </citation>
    <scope>NUCLEOTIDE SEQUENCE</scope>
    <source>
        <strain evidence="4">DUCC20226</strain>
    </source>
</reference>
<feature type="chain" id="PRO_5042442580" description="DUF1996 domain-containing protein" evidence="2">
    <location>
        <begin position="23"/>
        <end position="501"/>
    </location>
</feature>
<accession>A0AAD9SB87</accession>
<comment type="caution">
    <text evidence="4">The sequence shown here is derived from an EMBL/GenBank/DDBJ whole genome shotgun (WGS) entry which is preliminary data.</text>
</comment>
<dbReference type="EMBL" id="JAUJFL010000005">
    <property type="protein sequence ID" value="KAK2603045.1"/>
    <property type="molecule type" value="Genomic_DNA"/>
</dbReference>
<evidence type="ECO:0000256" key="2">
    <source>
        <dbReference type="SAM" id="SignalP"/>
    </source>
</evidence>
<dbReference type="Pfam" id="PF09362">
    <property type="entry name" value="DUF1996"/>
    <property type="match status" value="1"/>
</dbReference>
<evidence type="ECO:0000259" key="3">
    <source>
        <dbReference type="Pfam" id="PF09362"/>
    </source>
</evidence>
<protein>
    <recommendedName>
        <fullName evidence="3">DUF1996 domain-containing protein</fullName>
    </recommendedName>
</protein>
<organism evidence="4 5">
    <name type="scientific">Phomopsis amygdali</name>
    <name type="common">Fusicoccum amygdali</name>
    <dbReference type="NCBI Taxonomy" id="1214568"/>
    <lineage>
        <taxon>Eukaryota</taxon>
        <taxon>Fungi</taxon>
        <taxon>Dikarya</taxon>
        <taxon>Ascomycota</taxon>
        <taxon>Pezizomycotina</taxon>
        <taxon>Sordariomycetes</taxon>
        <taxon>Sordariomycetidae</taxon>
        <taxon>Diaporthales</taxon>
        <taxon>Diaporthaceae</taxon>
        <taxon>Diaporthe</taxon>
    </lineage>
</organism>
<dbReference type="PANTHER" id="PTHR43662:SF7">
    <property type="entry name" value="DUF1996 DOMAIN-CONTAINING PROTEIN"/>
    <property type="match status" value="1"/>
</dbReference>
<dbReference type="PANTHER" id="PTHR43662">
    <property type="match status" value="1"/>
</dbReference>
<feature type="domain" description="DUF1996" evidence="3">
    <location>
        <begin position="38"/>
        <end position="290"/>
    </location>
</feature>
<dbReference type="EMBL" id="JAUJFL010000005">
    <property type="protein sequence ID" value="KAK2603046.1"/>
    <property type="molecule type" value="Genomic_DNA"/>
</dbReference>